<keyword evidence="7 11" id="KW-0560">Oxidoreductase</keyword>
<dbReference type="PANTHER" id="PTHR48099:SF5">
    <property type="entry name" value="C-1-TETRAHYDROFOLATE SYNTHASE, CYTOPLASMIC"/>
    <property type="match status" value="1"/>
</dbReference>
<evidence type="ECO:0000256" key="10">
    <source>
        <dbReference type="ARBA" id="ARBA00023268"/>
    </source>
</evidence>
<keyword evidence="6 11" id="KW-0521">NADP</keyword>
<dbReference type="HAMAP" id="MF_01576">
    <property type="entry name" value="THF_DHG_CYH"/>
    <property type="match status" value="1"/>
</dbReference>
<dbReference type="InterPro" id="IPR020631">
    <property type="entry name" value="THF_DH/CycHdrlase_NAD-bd_dom"/>
</dbReference>
<evidence type="ECO:0000313" key="15">
    <source>
        <dbReference type="Proteomes" id="UP001163203"/>
    </source>
</evidence>
<comment type="similarity">
    <text evidence="11">Belongs to the tetrahydrofolate dehydrogenase/cyclohydrolase family.</text>
</comment>
<evidence type="ECO:0000256" key="11">
    <source>
        <dbReference type="HAMAP-Rule" id="MF_01576"/>
    </source>
</evidence>
<protein>
    <recommendedName>
        <fullName evidence="11">Bifunctional protein FolD</fullName>
    </recommendedName>
    <domain>
        <recommendedName>
            <fullName evidence="11">Methylenetetrahydrofolate dehydrogenase</fullName>
            <ecNumber evidence="11">1.5.1.5</ecNumber>
        </recommendedName>
    </domain>
    <domain>
        <recommendedName>
            <fullName evidence="11">Methenyltetrahydrofolate cyclohydrolase</fullName>
            <ecNumber evidence="11">3.5.4.9</ecNumber>
        </recommendedName>
    </domain>
</protein>
<sequence>MTATVLDGKATKDAIFAELKPRVAALAAKGVTPGLGTVLVGDDPGSHSYVRMKHQDSAKVGVNSIRRDLPADIGQFELEKVVDELNADPECHGYIVQLPLPAHLDTGRILERIDPDKDADGLAPVSLGRLVLNRPGPLPCTPFGIVELLRRYQVPIDGARVTVVGRGITVGRTLGLLLTRRSENATVTLCHTGTRDLAAEVRRADIVVAAAGVPGIITPDMVKPGAAVLDVGVSHVNGKLTGDVAPGVEEVAGWLSPNPGGVGPMTRAMLVTNVVEAAERVVASR</sequence>
<feature type="binding site" evidence="11">
    <location>
        <begin position="165"/>
        <end position="167"/>
    </location>
    <ligand>
        <name>NADP(+)</name>
        <dbReference type="ChEBI" id="CHEBI:58349"/>
    </ligand>
</feature>
<dbReference type="EC" id="3.5.4.9" evidence="11"/>
<evidence type="ECO:0000256" key="2">
    <source>
        <dbReference type="ARBA" id="ARBA00022563"/>
    </source>
</evidence>
<dbReference type="PRINTS" id="PR00085">
    <property type="entry name" value="THFDHDRGNASE"/>
</dbReference>
<keyword evidence="3 11" id="KW-0028">Amino-acid biosynthesis</keyword>
<dbReference type="InterPro" id="IPR000672">
    <property type="entry name" value="THF_DH/CycHdrlase"/>
</dbReference>
<keyword evidence="8 11" id="KW-0368">Histidine biosynthesis</keyword>
<evidence type="ECO:0000256" key="9">
    <source>
        <dbReference type="ARBA" id="ARBA00023167"/>
    </source>
</evidence>
<organism evidence="14 15">
    <name type="scientific">Amycolatopsis cynarae</name>
    <dbReference type="NCBI Taxonomy" id="2995223"/>
    <lineage>
        <taxon>Bacteria</taxon>
        <taxon>Bacillati</taxon>
        <taxon>Actinomycetota</taxon>
        <taxon>Actinomycetes</taxon>
        <taxon>Pseudonocardiales</taxon>
        <taxon>Pseudonocardiaceae</taxon>
        <taxon>Amycolatopsis</taxon>
    </lineage>
</organism>
<evidence type="ECO:0000256" key="6">
    <source>
        <dbReference type="ARBA" id="ARBA00022857"/>
    </source>
</evidence>
<comment type="catalytic activity">
    <reaction evidence="11">
        <text>(6R)-5,10-methylene-5,6,7,8-tetrahydrofolate + NADP(+) = (6R)-5,10-methenyltetrahydrofolate + NADPH</text>
        <dbReference type="Rhea" id="RHEA:22812"/>
        <dbReference type="ChEBI" id="CHEBI:15636"/>
        <dbReference type="ChEBI" id="CHEBI:57455"/>
        <dbReference type="ChEBI" id="CHEBI:57783"/>
        <dbReference type="ChEBI" id="CHEBI:58349"/>
        <dbReference type="EC" id="1.5.1.5"/>
    </reaction>
</comment>
<dbReference type="Gene3D" id="3.40.50.10860">
    <property type="entry name" value="Leucine Dehydrogenase, chain A, domain 1"/>
    <property type="match status" value="1"/>
</dbReference>
<dbReference type="Pfam" id="PF02882">
    <property type="entry name" value="THF_DHG_CYH_C"/>
    <property type="match status" value="1"/>
</dbReference>
<dbReference type="NCBIfam" id="NF010789">
    <property type="entry name" value="PRK14193.1"/>
    <property type="match status" value="1"/>
</dbReference>
<evidence type="ECO:0000256" key="5">
    <source>
        <dbReference type="ARBA" id="ARBA00022801"/>
    </source>
</evidence>
<keyword evidence="2 11" id="KW-0554">One-carbon metabolism</keyword>
<dbReference type="RefSeq" id="WP_268755259.1">
    <property type="nucleotide sequence ID" value="NZ_CP113836.1"/>
</dbReference>
<comment type="pathway">
    <text evidence="1 11">One-carbon metabolism; tetrahydrofolate interconversion.</text>
</comment>
<dbReference type="SUPFAM" id="SSF53223">
    <property type="entry name" value="Aminoacid dehydrogenase-like, N-terminal domain"/>
    <property type="match status" value="1"/>
</dbReference>
<keyword evidence="10 11" id="KW-0511">Multifunctional enzyme</keyword>
<feature type="binding site" evidence="11">
    <location>
        <position position="233"/>
    </location>
    <ligand>
        <name>NADP(+)</name>
        <dbReference type="ChEBI" id="CHEBI:58349"/>
    </ligand>
</feature>
<evidence type="ECO:0000256" key="4">
    <source>
        <dbReference type="ARBA" id="ARBA00022755"/>
    </source>
</evidence>
<evidence type="ECO:0000256" key="7">
    <source>
        <dbReference type="ARBA" id="ARBA00023002"/>
    </source>
</evidence>
<keyword evidence="4 11" id="KW-0658">Purine biosynthesis</keyword>
<keyword evidence="9 11" id="KW-0486">Methionine biosynthesis</keyword>
<dbReference type="Pfam" id="PF00763">
    <property type="entry name" value="THF_DHG_CYH"/>
    <property type="match status" value="1"/>
</dbReference>
<dbReference type="Gene3D" id="3.40.50.720">
    <property type="entry name" value="NAD(P)-binding Rossmann-like Domain"/>
    <property type="match status" value="1"/>
</dbReference>
<dbReference type="EMBL" id="CP113836">
    <property type="protein sequence ID" value="WAL65049.1"/>
    <property type="molecule type" value="Genomic_DNA"/>
</dbReference>
<evidence type="ECO:0000259" key="13">
    <source>
        <dbReference type="Pfam" id="PF02882"/>
    </source>
</evidence>
<dbReference type="InterPro" id="IPR020630">
    <property type="entry name" value="THF_DH/CycHdrlase_cat_dom"/>
</dbReference>
<dbReference type="InterPro" id="IPR036291">
    <property type="entry name" value="NAD(P)-bd_dom_sf"/>
</dbReference>
<evidence type="ECO:0000259" key="12">
    <source>
        <dbReference type="Pfam" id="PF00763"/>
    </source>
</evidence>
<comment type="function">
    <text evidence="11">Catalyzes the oxidation of 5,10-methylenetetrahydrofolate to 5,10-methenyltetrahydrofolate and then the hydrolysis of 5,10-methenyltetrahydrofolate to 10-formyltetrahydrofolate.</text>
</comment>
<keyword evidence="15" id="KW-1185">Reference proteome</keyword>
<dbReference type="PANTHER" id="PTHR48099">
    <property type="entry name" value="C-1-TETRAHYDROFOLATE SYNTHASE, CYTOPLASMIC-RELATED"/>
    <property type="match status" value="1"/>
</dbReference>
<dbReference type="CDD" id="cd01080">
    <property type="entry name" value="NAD_bind_m-THF_DH_Cyclohyd"/>
    <property type="match status" value="1"/>
</dbReference>
<evidence type="ECO:0000256" key="1">
    <source>
        <dbReference type="ARBA" id="ARBA00004777"/>
    </source>
</evidence>
<feature type="domain" description="Tetrahydrofolate dehydrogenase/cyclohydrolase catalytic" evidence="12">
    <location>
        <begin position="6"/>
        <end position="120"/>
    </location>
</feature>
<feature type="domain" description="Tetrahydrofolate dehydrogenase/cyclohydrolase NAD(P)-binding" evidence="13">
    <location>
        <begin position="139"/>
        <end position="280"/>
    </location>
</feature>
<proteinExistence type="inferred from homology"/>
<comment type="caution">
    <text evidence="11">Lacks conserved residue(s) required for the propagation of feature annotation.</text>
</comment>
<evidence type="ECO:0000313" key="14">
    <source>
        <dbReference type="EMBL" id="WAL65049.1"/>
    </source>
</evidence>
<accession>A0ABY7B0U1</accession>
<comment type="catalytic activity">
    <reaction evidence="11">
        <text>(6R)-5,10-methenyltetrahydrofolate + H2O = (6R)-10-formyltetrahydrofolate + H(+)</text>
        <dbReference type="Rhea" id="RHEA:23700"/>
        <dbReference type="ChEBI" id="CHEBI:15377"/>
        <dbReference type="ChEBI" id="CHEBI:15378"/>
        <dbReference type="ChEBI" id="CHEBI:57455"/>
        <dbReference type="ChEBI" id="CHEBI:195366"/>
        <dbReference type="EC" id="3.5.4.9"/>
    </reaction>
</comment>
<dbReference type="InterPro" id="IPR046346">
    <property type="entry name" value="Aminoacid_DH-like_N_sf"/>
</dbReference>
<comment type="subunit">
    <text evidence="11">Homodimer.</text>
</comment>
<reference evidence="14" key="1">
    <citation type="submission" date="2022-11" db="EMBL/GenBank/DDBJ databases">
        <authorList>
            <person name="Mo P."/>
        </authorList>
    </citation>
    <scope>NUCLEOTIDE SEQUENCE</scope>
    <source>
        <strain evidence="14">HUAS 11-8</strain>
    </source>
</reference>
<dbReference type="Proteomes" id="UP001163203">
    <property type="component" value="Chromosome"/>
</dbReference>
<name>A0ABY7B0U1_9PSEU</name>
<evidence type="ECO:0000256" key="3">
    <source>
        <dbReference type="ARBA" id="ARBA00022605"/>
    </source>
</evidence>
<dbReference type="SUPFAM" id="SSF51735">
    <property type="entry name" value="NAD(P)-binding Rossmann-fold domains"/>
    <property type="match status" value="1"/>
</dbReference>
<keyword evidence="5 11" id="KW-0378">Hydrolase</keyword>
<dbReference type="EC" id="1.5.1.5" evidence="11"/>
<gene>
    <name evidence="11" type="primary">folD</name>
    <name evidence="14" type="ORF">ORV05_29680</name>
</gene>
<evidence type="ECO:0000256" key="8">
    <source>
        <dbReference type="ARBA" id="ARBA00023102"/>
    </source>
</evidence>